<evidence type="ECO:0000313" key="1">
    <source>
        <dbReference type="EMBL" id="BBY61422.1"/>
    </source>
</evidence>
<name>A0A7I7SWN3_9MYCO</name>
<proteinExistence type="predicted"/>
<dbReference type="AlphaFoldDB" id="A0A7I7SWN3"/>
<sequence length="69" mass="7436">MNVLSIARPGATGVLVRHHEGSPGSVRSLRDVRYAQRPVVAEPTERVVAEHDTAATTVIETPRRTPVAP</sequence>
<protein>
    <submittedName>
        <fullName evidence="1">Uncharacterized protein</fullName>
    </submittedName>
</protein>
<accession>A0A7I7SWN3</accession>
<dbReference type="EMBL" id="AP022595">
    <property type="protein sequence ID" value="BBY61422.1"/>
    <property type="molecule type" value="Genomic_DNA"/>
</dbReference>
<dbReference type="Proteomes" id="UP000466445">
    <property type="component" value="Chromosome"/>
</dbReference>
<dbReference type="KEGG" id="msar:MSAR_45580"/>
<reference evidence="1 2" key="1">
    <citation type="journal article" date="2019" name="Emerg. Microbes Infect.">
        <title>Comprehensive subspecies identification of 175 nontuberculous mycobacteria species based on 7547 genomic profiles.</title>
        <authorList>
            <person name="Matsumoto Y."/>
            <person name="Kinjo T."/>
            <person name="Motooka D."/>
            <person name="Nabeya D."/>
            <person name="Jung N."/>
            <person name="Uechi K."/>
            <person name="Horii T."/>
            <person name="Iida T."/>
            <person name="Fujita J."/>
            <person name="Nakamura S."/>
        </authorList>
    </citation>
    <scope>NUCLEOTIDE SEQUENCE [LARGE SCALE GENOMIC DNA]</scope>
    <source>
        <strain evidence="1 2">JCM 30395</strain>
    </source>
</reference>
<evidence type="ECO:0000313" key="2">
    <source>
        <dbReference type="Proteomes" id="UP000466445"/>
    </source>
</evidence>
<organism evidence="1 2">
    <name type="scientific">Mycolicibacterium sarraceniae</name>
    <dbReference type="NCBI Taxonomy" id="1534348"/>
    <lineage>
        <taxon>Bacteria</taxon>
        <taxon>Bacillati</taxon>
        <taxon>Actinomycetota</taxon>
        <taxon>Actinomycetes</taxon>
        <taxon>Mycobacteriales</taxon>
        <taxon>Mycobacteriaceae</taxon>
        <taxon>Mycolicibacterium</taxon>
    </lineage>
</organism>
<keyword evidence="2" id="KW-1185">Reference proteome</keyword>
<gene>
    <name evidence="1" type="ORF">MSAR_45580</name>
</gene>